<evidence type="ECO:0000259" key="3">
    <source>
        <dbReference type="PROSITE" id="PS50883"/>
    </source>
</evidence>
<evidence type="ECO:0000256" key="1">
    <source>
        <dbReference type="SAM" id="Phobius"/>
    </source>
</evidence>
<feature type="transmembrane region" description="Helical" evidence="1">
    <location>
        <begin position="330"/>
        <end position="349"/>
    </location>
</feature>
<evidence type="ECO:0000313" key="6">
    <source>
        <dbReference type="Proteomes" id="UP001292182"/>
    </source>
</evidence>
<dbReference type="PANTHER" id="PTHR33121:SF70">
    <property type="entry name" value="SIGNALING PROTEIN YKOW"/>
    <property type="match status" value="1"/>
</dbReference>
<keyword evidence="1" id="KW-0812">Transmembrane</keyword>
<keyword evidence="6" id="KW-1185">Reference proteome</keyword>
<evidence type="ECO:0000256" key="2">
    <source>
        <dbReference type="SAM" id="SignalP"/>
    </source>
</evidence>
<dbReference type="InterPro" id="IPR000160">
    <property type="entry name" value="GGDEF_dom"/>
</dbReference>
<feature type="transmembrane region" description="Helical" evidence="1">
    <location>
        <begin position="241"/>
        <end position="262"/>
    </location>
</feature>
<dbReference type="InterPro" id="IPR050706">
    <property type="entry name" value="Cyclic-di-GMP_PDE-like"/>
</dbReference>
<keyword evidence="2" id="KW-0732">Signal</keyword>
<dbReference type="Pfam" id="PF00990">
    <property type="entry name" value="GGDEF"/>
    <property type="match status" value="1"/>
</dbReference>
<organism evidence="5 6">
    <name type="scientific">Sphingomonas sanguinis</name>
    <dbReference type="NCBI Taxonomy" id="33051"/>
    <lineage>
        <taxon>Bacteria</taxon>
        <taxon>Pseudomonadati</taxon>
        <taxon>Pseudomonadota</taxon>
        <taxon>Alphaproteobacteria</taxon>
        <taxon>Sphingomonadales</taxon>
        <taxon>Sphingomonadaceae</taxon>
        <taxon>Sphingomonas</taxon>
    </lineage>
</organism>
<feature type="chain" id="PRO_5046315810" evidence="2">
    <location>
        <begin position="32"/>
        <end position="842"/>
    </location>
</feature>
<name>A0ABU5LSF0_9SPHN</name>
<evidence type="ECO:0000259" key="4">
    <source>
        <dbReference type="PROSITE" id="PS50887"/>
    </source>
</evidence>
<keyword evidence="1" id="KW-0472">Membrane</keyword>
<dbReference type="NCBIfam" id="TIGR00254">
    <property type="entry name" value="GGDEF"/>
    <property type="match status" value="1"/>
</dbReference>
<dbReference type="CDD" id="cd01948">
    <property type="entry name" value="EAL"/>
    <property type="match status" value="1"/>
</dbReference>
<dbReference type="SUPFAM" id="SSF141868">
    <property type="entry name" value="EAL domain-like"/>
    <property type="match status" value="1"/>
</dbReference>
<feature type="transmembrane region" description="Helical" evidence="1">
    <location>
        <begin position="174"/>
        <end position="196"/>
    </location>
</feature>
<dbReference type="InterPro" id="IPR043128">
    <property type="entry name" value="Rev_trsase/Diguanyl_cyclase"/>
</dbReference>
<dbReference type="SUPFAM" id="SSF55073">
    <property type="entry name" value="Nucleotide cyclase"/>
    <property type="match status" value="1"/>
</dbReference>
<dbReference type="Gene3D" id="3.20.20.450">
    <property type="entry name" value="EAL domain"/>
    <property type="match status" value="1"/>
</dbReference>
<dbReference type="PROSITE" id="PS50887">
    <property type="entry name" value="GGDEF"/>
    <property type="match status" value="1"/>
</dbReference>
<dbReference type="InterPro" id="IPR011623">
    <property type="entry name" value="7TMR_DISM_rcpt_extracell_dom1"/>
</dbReference>
<feature type="transmembrane region" description="Helical" evidence="1">
    <location>
        <begin position="274"/>
        <end position="291"/>
    </location>
</feature>
<dbReference type="SMART" id="SM00052">
    <property type="entry name" value="EAL"/>
    <property type="match status" value="1"/>
</dbReference>
<accession>A0ABU5LSF0</accession>
<dbReference type="Gene3D" id="3.30.70.270">
    <property type="match status" value="1"/>
</dbReference>
<dbReference type="PROSITE" id="PS50883">
    <property type="entry name" value="EAL"/>
    <property type="match status" value="1"/>
</dbReference>
<feature type="domain" description="GGDEF" evidence="4">
    <location>
        <begin position="438"/>
        <end position="571"/>
    </location>
</feature>
<evidence type="ECO:0000313" key="5">
    <source>
        <dbReference type="EMBL" id="MDZ7282864.1"/>
    </source>
</evidence>
<feature type="signal peptide" evidence="2">
    <location>
        <begin position="1"/>
        <end position="31"/>
    </location>
</feature>
<dbReference type="EMBL" id="JAOBTW010000013">
    <property type="protein sequence ID" value="MDZ7282864.1"/>
    <property type="molecule type" value="Genomic_DNA"/>
</dbReference>
<dbReference type="Pfam" id="PF00563">
    <property type="entry name" value="EAL"/>
    <property type="match status" value="1"/>
</dbReference>
<dbReference type="Pfam" id="PF07695">
    <property type="entry name" value="7TMR-DISM_7TM"/>
    <property type="match status" value="1"/>
</dbReference>
<keyword evidence="1" id="KW-1133">Transmembrane helix</keyword>
<dbReference type="InterPro" id="IPR001633">
    <property type="entry name" value="EAL_dom"/>
</dbReference>
<protein>
    <submittedName>
        <fullName evidence="5">EAL domain-containing protein</fullName>
    </submittedName>
</protein>
<feature type="domain" description="EAL" evidence="3">
    <location>
        <begin position="580"/>
        <end position="833"/>
    </location>
</feature>
<dbReference type="RefSeq" id="WP_322539706.1">
    <property type="nucleotide sequence ID" value="NZ_JAOBTW010000013.1"/>
</dbReference>
<dbReference type="InterPro" id="IPR035919">
    <property type="entry name" value="EAL_sf"/>
</dbReference>
<dbReference type="SMART" id="SM00267">
    <property type="entry name" value="GGDEF"/>
    <property type="match status" value="1"/>
</dbReference>
<dbReference type="InterPro" id="IPR029787">
    <property type="entry name" value="Nucleotide_cyclase"/>
</dbReference>
<feature type="transmembrane region" description="Helical" evidence="1">
    <location>
        <begin position="303"/>
        <end position="323"/>
    </location>
</feature>
<reference evidence="6" key="1">
    <citation type="submission" date="2023-07" db="EMBL/GenBank/DDBJ databases">
        <title>Whole genome sequence analysis of rice epiphytic Sphingomonas sanguinis OsEp_Plm_15B2.</title>
        <authorList>
            <person name="Sahu K.P."/>
            <person name="Asharani P."/>
            <person name="Reddy B."/>
            <person name="Kumar A."/>
        </authorList>
    </citation>
    <scope>NUCLEOTIDE SEQUENCE [LARGE SCALE GENOMIC DNA]</scope>
    <source>
        <strain evidence="6">OsEp_Plm_15B2</strain>
    </source>
</reference>
<dbReference type="CDD" id="cd01949">
    <property type="entry name" value="GGDEF"/>
    <property type="match status" value="1"/>
</dbReference>
<feature type="transmembrane region" description="Helical" evidence="1">
    <location>
        <begin position="208"/>
        <end position="235"/>
    </location>
</feature>
<feature type="transmembrane region" description="Helical" evidence="1">
    <location>
        <begin position="361"/>
        <end position="381"/>
    </location>
</feature>
<proteinExistence type="predicted"/>
<gene>
    <name evidence="5" type="ORF">N4G62_12580</name>
</gene>
<dbReference type="Proteomes" id="UP001292182">
    <property type="component" value="Unassembled WGS sequence"/>
</dbReference>
<dbReference type="PANTHER" id="PTHR33121">
    <property type="entry name" value="CYCLIC DI-GMP PHOSPHODIESTERASE PDEF"/>
    <property type="match status" value="1"/>
</dbReference>
<comment type="caution">
    <text evidence="5">The sequence shown here is derived from an EMBL/GenBank/DDBJ whole genome shotgun (WGS) entry which is preliminary data.</text>
</comment>
<sequence length="842" mass="92035">MKAGKLLSKCGAWCLAGLLLLAALMPGMASAESVDLHRTVCSATLPDDATDAGIVDAPYRCEAQAPTRGAEWLWLRLDTSQLGFLPANWDLLIDQARFDRIAMLVVTRDGTIRRSLSYAELRDHWTPGGLLKFVVPTPGRDVRGLYIGFRQIDDLSLMRKVVARPGSVMNGSDVGWLVLMGLFTGTLLSAFLYNLVIHAGRRPAFQRWYLLWVAVALVYGLIWTNMAALVIPWLVGPVAVRIWFALVGLMVAACNMFFFSVIEDGVLPPGLIRAGRWLAIGGAVFGALAAADTLLPPVLTDRLLNYDIAATSVLIAWSCVVAARRGSRVVWFYMIGWSPVITLFVLRLARNLGFVRQNDAVDMATFLALAFEALVLSLAIADRFRRIRRELDHARQRREIDLAETKTLRLAAQTDFLTGLGNRAAYQQQANALMKASMPFSLFLIDVDYLKDVNDRLGHASGDMLLCHVGNALAGVVRAMADVRVSRIGGDEFAILCPGALHVEADLAERIASVQGEQWHPRDRSRTMSLSIGSARYPDDADALDLLYHDADLALYTAKKLGRGRYVRYDPLQRSLQDLQMAFAGEAEQALEQGEFLLCLQPIVSLETEAVCGHEALLRWNHPVHGMMSPDRFADVLVAERIGLRIQDHVLELALIALRDGGEGLGVLCVNFTSAQLAGPRSARAVLERLAHHGVAPARLCVEVTEGVMLDRGADSILSSLRILHEAGVCIALDDFGTGYASLVHLRDLPVDRIKIDQSFVAGLDEADGGTFPIVSAIIGLGVGLGKVVVAEGIETEWQAERLRELGCRLGQGYRYGHPVPLAAITDSHPVPRIQGKLDSVN</sequence>